<evidence type="ECO:0000313" key="1">
    <source>
        <dbReference type="EMBL" id="DAF43054.1"/>
    </source>
</evidence>
<protein>
    <submittedName>
        <fullName evidence="1">Uncharacterized protein</fullName>
    </submittedName>
</protein>
<name>A0A8S5RW95_9CAUD</name>
<sequence length="82" mass="9031">MVKYEDALAIAKSVKTHPITKCTEYTDAYVFAETFPEGVMHVGGNHSPVVVLKETGQPIPMPAYVIGYGGILDEKFVKEIKM</sequence>
<accession>A0A8S5RW95</accession>
<dbReference type="EMBL" id="BK032498">
    <property type="protein sequence ID" value="DAF43054.1"/>
    <property type="molecule type" value="Genomic_DNA"/>
</dbReference>
<organism evidence="1">
    <name type="scientific">Siphoviridae sp. ct0Go27</name>
    <dbReference type="NCBI Taxonomy" id="2827761"/>
    <lineage>
        <taxon>Viruses</taxon>
        <taxon>Duplodnaviria</taxon>
        <taxon>Heunggongvirae</taxon>
        <taxon>Uroviricota</taxon>
        <taxon>Caudoviricetes</taxon>
    </lineage>
</organism>
<proteinExistence type="predicted"/>
<reference evidence="1" key="1">
    <citation type="journal article" date="2021" name="Proc. Natl. Acad. Sci. U.S.A.">
        <title>A Catalog of Tens of Thousands of Viruses from Human Metagenomes Reveals Hidden Associations with Chronic Diseases.</title>
        <authorList>
            <person name="Tisza M.J."/>
            <person name="Buck C.B."/>
        </authorList>
    </citation>
    <scope>NUCLEOTIDE SEQUENCE</scope>
    <source>
        <strain evidence="1">Ct0Go27</strain>
    </source>
</reference>